<sequence length="96" mass="11278">MVGINNEPRLKSPNQPGTNPRLVGSKERVAGRWQDQKTRNTIFVPEDNIMHYKQQCNEERLLSQRNNQYADRSFQLCWAVFEDLKRASFFVVVSCF</sequence>
<protein>
    <submittedName>
        <fullName evidence="2">Uncharacterized protein</fullName>
    </submittedName>
</protein>
<evidence type="ECO:0000313" key="3">
    <source>
        <dbReference type="Proteomes" id="UP000499080"/>
    </source>
</evidence>
<dbReference type="Proteomes" id="UP000499080">
    <property type="component" value="Unassembled WGS sequence"/>
</dbReference>
<feature type="region of interest" description="Disordered" evidence="1">
    <location>
        <begin position="1"/>
        <end position="28"/>
    </location>
</feature>
<accession>A0A4Y2RB60</accession>
<keyword evidence="3" id="KW-1185">Reference proteome</keyword>
<evidence type="ECO:0000313" key="2">
    <source>
        <dbReference type="EMBL" id="GBN72035.1"/>
    </source>
</evidence>
<name>A0A4Y2RB60_ARAVE</name>
<comment type="caution">
    <text evidence="2">The sequence shown here is derived from an EMBL/GenBank/DDBJ whole genome shotgun (WGS) entry which is preliminary data.</text>
</comment>
<dbReference type="AlphaFoldDB" id="A0A4Y2RB60"/>
<evidence type="ECO:0000256" key="1">
    <source>
        <dbReference type="SAM" id="MobiDB-lite"/>
    </source>
</evidence>
<organism evidence="2 3">
    <name type="scientific">Araneus ventricosus</name>
    <name type="common">Orbweaver spider</name>
    <name type="synonym">Epeira ventricosa</name>
    <dbReference type="NCBI Taxonomy" id="182803"/>
    <lineage>
        <taxon>Eukaryota</taxon>
        <taxon>Metazoa</taxon>
        <taxon>Ecdysozoa</taxon>
        <taxon>Arthropoda</taxon>
        <taxon>Chelicerata</taxon>
        <taxon>Arachnida</taxon>
        <taxon>Araneae</taxon>
        <taxon>Araneomorphae</taxon>
        <taxon>Entelegynae</taxon>
        <taxon>Araneoidea</taxon>
        <taxon>Araneidae</taxon>
        <taxon>Araneus</taxon>
    </lineage>
</organism>
<dbReference type="EMBL" id="BGPR01016155">
    <property type="protein sequence ID" value="GBN72035.1"/>
    <property type="molecule type" value="Genomic_DNA"/>
</dbReference>
<gene>
    <name evidence="2" type="ORF">AVEN_88112_1</name>
</gene>
<reference evidence="2 3" key="1">
    <citation type="journal article" date="2019" name="Sci. Rep.">
        <title>Orb-weaving spider Araneus ventricosus genome elucidates the spidroin gene catalogue.</title>
        <authorList>
            <person name="Kono N."/>
            <person name="Nakamura H."/>
            <person name="Ohtoshi R."/>
            <person name="Moran D.A.P."/>
            <person name="Shinohara A."/>
            <person name="Yoshida Y."/>
            <person name="Fujiwara M."/>
            <person name="Mori M."/>
            <person name="Tomita M."/>
            <person name="Arakawa K."/>
        </authorList>
    </citation>
    <scope>NUCLEOTIDE SEQUENCE [LARGE SCALE GENOMIC DNA]</scope>
</reference>
<proteinExistence type="predicted"/>